<dbReference type="EMBL" id="FNDK01000003">
    <property type="protein sequence ID" value="SDH24093.1"/>
    <property type="molecule type" value="Genomic_DNA"/>
</dbReference>
<accession>A0A1G8ATF5</accession>
<gene>
    <name evidence="1" type="ORF">SAMN05192534_1037</name>
</gene>
<dbReference type="AlphaFoldDB" id="A0A1G8ATF5"/>
<dbReference type="Proteomes" id="UP000199163">
    <property type="component" value="Unassembled WGS sequence"/>
</dbReference>
<dbReference type="OrthoDB" id="2474144at2"/>
<organism evidence="1 2">
    <name type="scientific">Alteribacillus persepolensis</name>
    <dbReference type="NCBI Taxonomy" id="568899"/>
    <lineage>
        <taxon>Bacteria</taxon>
        <taxon>Bacillati</taxon>
        <taxon>Bacillota</taxon>
        <taxon>Bacilli</taxon>
        <taxon>Bacillales</taxon>
        <taxon>Bacillaceae</taxon>
        <taxon>Alteribacillus</taxon>
    </lineage>
</organism>
<evidence type="ECO:0000313" key="1">
    <source>
        <dbReference type="EMBL" id="SDH24093.1"/>
    </source>
</evidence>
<sequence length="163" mass="17663">MKNIIIGSSVCVVLLFAGGYVYFVMNPPLQASPASSANDGHIQLLTVGNTSPIGTIEIEGVFVNGGHAPDTAQIQVSDHAKGFLVSDEVKEEAGREYTFEDVSNVTLQADTDPVKQLEQVNQGEEEEDITIYALSIGHEEPLDRVTIFYRHFGIPHEIGVPLP</sequence>
<evidence type="ECO:0000313" key="2">
    <source>
        <dbReference type="Proteomes" id="UP000199163"/>
    </source>
</evidence>
<dbReference type="RefSeq" id="WP_091271568.1">
    <property type="nucleotide sequence ID" value="NZ_FNDK01000003.1"/>
</dbReference>
<keyword evidence="2" id="KW-1185">Reference proteome</keyword>
<reference evidence="1 2" key="1">
    <citation type="submission" date="2016-10" db="EMBL/GenBank/DDBJ databases">
        <authorList>
            <person name="de Groot N.N."/>
        </authorList>
    </citation>
    <scope>NUCLEOTIDE SEQUENCE [LARGE SCALE GENOMIC DNA]</scope>
    <source>
        <strain evidence="1 2">DSM 21632</strain>
    </source>
</reference>
<name>A0A1G8ATF5_9BACI</name>
<protein>
    <submittedName>
        <fullName evidence="1">Uncharacterized protein</fullName>
    </submittedName>
</protein>
<proteinExistence type="predicted"/>